<dbReference type="AlphaFoldDB" id="A0A379JLY8"/>
<evidence type="ECO:0000313" key="3">
    <source>
        <dbReference type="Proteomes" id="UP000255467"/>
    </source>
</evidence>
<keyword evidence="3" id="KW-1185">Reference proteome</keyword>
<dbReference type="OrthoDB" id="10010915at2"/>
<dbReference type="RefSeq" id="WP_147287253.1">
    <property type="nucleotide sequence ID" value="NZ_UGRY01000008.1"/>
</dbReference>
<dbReference type="Proteomes" id="UP000255467">
    <property type="component" value="Unassembled WGS sequence"/>
</dbReference>
<evidence type="ECO:0000313" key="2">
    <source>
        <dbReference type="EMBL" id="SUD49525.1"/>
    </source>
</evidence>
<sequence length="104" mass="10773">MVSQIVGVAALVALVALVSWLIGSAVARWVGALLVLDSLVSLAAALLFPGRLVVALGYLGAGLALWLCGHRLYLAKYGRWRSALAARAFALPGLRALVRPAAAP</sequence>
<evidence type="ECO:0000256" key="1">
    <source>
        <dbReference type="SAM" id="Phobius"/>
    </source>
</evidence>
<accession>A0A379JLY8</accession>
<name>A0A379JLY8_9NOCA</name>
<keyword evidence="1" id="KW-0812">Transmembrane</keyword>
<organism evidence="2 3">
    <name type="scientific">Nocardia otitidiscaviarum</name>
    <dbReference type="NCBI Taxonomy" id="1823"/>
    <lineage>
        <taxon>Bacteria</taxon>
        <taxon>Bacillati</taxon>
        <taxon>Actinomycetota</taxon>
        <taxon>Actinomycetes</taxon>
        <taxon>Mycobacteriales</taxon>
        <taxon>Nocardiaceae</taxon>
        <taxon>Nocardia</taxon>
    </lineage>
</organism>
<protein>
    <submittedName>
        <fullName evidence="2">Uncharacterized protein</fullName>
    </submittedName>
</protein>
<gene>
    <name evidence="2" type="ORF">NCTC1934_06879</name>
</gene>
<feature type="transmembrane region" description="Helical" evidence="1">
    <location>
        <begin position="54"/>
        <end position="74"/>
    </location>
</feature>
<keyword evidence="1" id="KW-0472">Membrane</keyword>
<proteinExistence type="predicted"/>
<keyword evidence="1" id="KW-1133">Transmembrane helix</keyword>
<reference evidence="2 3" key="1">
    <citation type="submission" date="2018-06" db="EMBL/GenBank/DDBJ databases">
        <authorList>
            <consortium name="Pathogen Informatics"/>
            <person name="Doyle S."/>
        </authorList>
    </citation>
    <scope>NUCLEOTIDE SEQUENCE [LARGE SCALE GENOMIC DNA]</scope>
    <source>
        <strain evidence="2 3">NCTC1934</strain>
    </source>
</reference>
<feature type="transmembrane region" description="Helical" evidence="1">
    <location>
        <begin position="6"/>
        <end position="22"/>
    </location>
</feature>
<dbReference type="EMBL" id="UGRY01000008">
    <property type="protein sequence ID" value="SUD49525.1"/>
    <property type="molecule type" value="Genomic_DNA"/>
</dbReference>